<comment type="similarity">
    <text evidence="1">Belongs to the gamma-glutamyltransferase family.</text>
</comment>
<dbReference type="InterPro" id="IPR051792">
    <property type="entry name" value="GGT_bact"/>
</dbReference>
<evidence type="ECO:0000313" key="4">
    <source>
        <dbReference type="Proteomes" id="UP000031671"/>
    </source>
</evidence>
<dbReference type="PANTHER" id="PTHR43199">
    <property type="entry name" value="GLUTATHIONE HYDROLASE"/>
    <property type="match status" value="1"/>
</dbReference>
<dbReference type="Proteomes" id="UP000031671">
    <property type="component" value="Unassembled WGS sequence"/>
</dbReference>
<keyword evidence="3" id="KW-0012">Acyltransferase</keyword>
<feature type="compositionally biased region" description="Polar residues" evidence="2">
    <location>
        <begin position="64"/>
        <end position="82"/>
    </location>
</feature>
<dbReference type="EMBL" id="BBRZ01000044">
    <property type="protein sequence ID" value="GAM57084.1"/>
    <property type="molecule type" value="Genomic_DNA"/>
</dbReference>
<proteinExistence type="inferred from homology"/>
<dbReference type="InterPro" id="IPR029055">
    <property type="entry name" value="Ntn_hydrolases_N"/>
</dbReference>
<dbReference type="SUPFAM" id="SSF56235">
    <property type="entry name" value="N-terminal nucleophile aminohydrolases (Ntn hydrolases)"/>
    <property type="match status" value="1"/>
</dbReference>
<evidence type="ECO:0000256" key="2">
    <source>
        <dbReference type="SAM" id="MobiDB-lite"/>
    </source>
</evidence>
<evidence type="ECO:0000256" key="1">
    <source>
        <dbReference type="ARBA" id="ARBA00009381"/>
    </source>
</evidence>
<name>A0A0B8P290_9VIBR</name>
<reference evidence="3 4" key="1">
    <citation type="submission" date="2015-01" db="EMBL/GenBank/DDBJ databases">
        <title>Vibrio sp. C1 JCM 19231 whole genome shotgun sequence.</title>
        <authorList>
            <person name="Sawabe T."/>
            <person name="Meirelles P."/>
            <person name="Feng G."/>
            <person name="Sayaka M."/>
            <person name="Hattori M."/>
            <person name="Ohkuma M."/>
        </authorList>
    </citation>
    <scope>NUCLEOTIDE SEQUENCE [LARGE SCALE GENOMIC DNA]</scope>
    <source>
        <strain evidence="4">JCM 19231</strain>
    </source>
</reference>
<dbReference type="GO" id="GO:0103068">
    <property type="term" value="F:leukotriene C4 gamma-glutamyl transferase activity"/>
    <property type="evidence" value="ECO:0007669"/>
    <property type="project" value="UniProtKB-EC"/>
</dbReference>
<keyword evidence="4" id="KW-1185">Reference proteome</keyword>
<dbReference type="PANTHER" id="PTHR43199:SF1">
    <property type="entry name" value="GLUTATHIONE HYDROLASE PROENZYME"/>
    <property type="match status" value="1"/>
</dbReference>
<gene>
    <name evidence="3" type="ORF">JCM19231_625</name>
</gene>
<reference evidence="3 4" key="2">
    <citation type="submission" date="2015-01" db="EMBL/GenBank/DDBJ databases">
        <authorList>
            <consortium name="NBRP consortium"/>
            <person name="Sawabe T."/>
            <person name="Meirelles P."/>
            <person name="Feng G."/>
            <person name="Sayaka M."/>
            <person name="Hattori M."/>
            <person name="Ohkuma M."/>
        </authorList>
    </citation>
    <scope>NUCLEOTIDE SEQUENCE [LARGE SCALE GENOMIC DNA]</scope>
    <source>
        <strain evidence="4">JCM 19231</strain>
    </source>
</reference>
<dbReference type="Pfam" id="PF01019">
    <property type="entry name" value="G_glu_transpept"/>
    <property type="match status" value="1"/>
</dbReference>
<organism evidence="3 4">
    <name type="scientific">Vibrio ishigakensis</name>
    <dbReference type="NCBI Taxonomy" id="1481914"/>
    <lineage>
        <taxon>Bacteria</taxon>
        <taxon>Pseudomonadati</taxon>
        <taxon>Pseudomonadota</taxon>
        <taxon>Gammaproteobacteria</taxon>
        <taxon>Vibrionales</taxon>
        <taxon>Vibrionaceae</taxon>
        <taxon>Vibrio</taxon>
    </lineage>
</organism>
<dbReference type="AlphaFoldDB" id="A0A0B8P290"/>
<accession>A0A0B8P290</accession>
<keyword evidence="3" id="KW-0808">Transferase</keyword>
<protein>
    <submittedName>
        <fullName evidence="3">Gamma-glutamyltranspeptidase</fullName>
        <ecNumber evidence="3">2.3.2.2</ecNumber>
    </submittedName>
</protein>
<evidence type="ECO:0000313" key="3">
    <source>
        <dbReference type="EMBL" id="GAM57084.1"/>
    </source>
</evidence>
<feature type="region of interest" description="Disordered" evidence="2">
    <location>
        <begin position="63"/>
        <end position="82"/>
    </location>
</feature>
<sequence length="82" mass="9136">MATYGANAFYQGDIANDIVKAVTNHPIKPGNLSTQDLARYRVIERNPVCVDYLDYDVCGMAPPSSRNRCCSDTQTDRTSFSR</sequence>
<dbReference type="EC" id="2.3.2.2" evidence="3"/>
<comment type="caution">
    <text evidence="3">The sequence shown here is derived from an EMBL/GenBank/DDBJ whole genome shotgun (WGS) entry which is preliminary data.</text>
</comment>